<name>A0A4Z0F710_9GAMM</name>
<gene>
    <name evidence="1" type="ORF">E4680_12445</name>
</gene>
<evidence type="ECO:0000313" key="2">
    <source>
        <dbReference type="Proteomes" id="UP000297890"/>
    </source>
</evidence>
<protein>
    <submittedName>
        <fullName evidence="1">Uncharacterized protein</fullName>
    </submittedName>
</protein>
<dbReference type="EMBL" id="SRIO01000022">
    <property type="protein sequence ID" value="TFZ81483.1"/>
    <property type="molecule type" value="Genomic_DNA"/>
</dbReference>
<comment type="caution">
    <text evidence="1">The sequence shown here is derived from an EMBL/GenBank/DDBJ whole genome shotgun (WGS) entry which is preliminary data.</text>
</comment>
<dbReference type="AlphaFoldDB" id="A0A4Z0F710"/>
<keyword evidence="2" id="KW-1185">Reference proteome</keyword>
<proteinExistence type="predicted"/>
<evidence type="ECO:0000313" key="1">
    <source>
        <dbReference type="EMBL" id="TFZ81483.1"/>
    </source>
</evidence>
<dbReference type="RefSeq" id="WP_135282744.1">
    <property type="nucleotide sequence ID" value="NZ_SRIO01000022.1"/>
</dbReference>
<accession>A0A4Z0F710</accession>
<organism evidence="1 2">
    <name type="scientific">Candidatus Macondimonas diazotrophica</name>
    <dbReference type="NCBI Taxonomy" id="2305248"/>
    <lineage>
        <taxon>Bacteria</taxon>
        <taxon>Pseudomonadati</taxon>
        <taxon>Pseudomonadota</taxon>
        <taxon>Gammaproteobacteria</taxon>
        <taxon>Chromatiales</taxon>
        <taxon>Ectothiorhodospiraceae</taxon>
        <taxon>Candidatus Macondimonas</taxon>
    </lineage>
</organism>
<dbReference type="Proteomes" id="UP000297890">
    <property type="component" value="Unassembled WGS sequence"/>
</dbReference>
<sequence>MATIDLSNYTTSLFLASSNSFTDGNVYFDYTTGTVDYGDSTDYPTLDLTSHGGGATDPNPLSRDDGLKLEALYAFETRIRRLNPTRRPFARFTHAKFRDGGAFSFVNGRAPLNDATRNMHRGSGWDEKTGDTINRIYFNVKGLGQIDSASNVYYQTSQFGTAVDYSKAGNVDQAIQVYGDASNGDFDNRFSSHYLSVRTYGNNYDRIDTSGTLGISKLGGFSTGAALNEDSHLTTSEATYPLADVYTSPISPWDQMSLEKLATPSVQTGFAGPDGSFTWVVRNPAGGSLNQVIAFLDAVAQADAVVTTGEALLNGKQYNTWYKYSPTGKITPVSGEGNTLGVFIEGLSGTDLLRLEYVDDSQTTCVYPIYTPVTVEIGQGAIDDPLAWFHAFHVVGYNTAGYVEYEDASGNVVSGDADSSSPFISGSNTFVSFQHDFTTDGSVDVIFICDGDGGVAQSETIMTLADTTVNASCIPPAEANM</sequence>
<reference evidence="1 2" key="1">
    <citation type="journal article" date="2019" name="ISME J.">
        <title>Candidatus Macondimonas diazotrophica, a novel gammaproteobacterial genus dominating crude-oil-contaminated coastal sediments.</title>
        <authorList>
            <person name="Karthikeyan S."/>
            <person name="Konstantinidis K."/>
        </authorList>
    </citation>
    <scope>NUCLEOTIDE SEQUENCE [LARGE SCALE GENOMIC DNA]</scope>
    <source>
        <strain evidence="1 2">KTK01</strain>
    </source>
</reference>